<dbReference type="InterPro" id="IPR000073">
    <property type="entry name" value="AB_hydrolase_1"/>
</dbReference>
<dbReference type="SUPFAM" id="SSF53474">
    <property type="entry name" value="alpha/beta-Hydrolases"/>
    <property type="match status" value="1"/>
</dbReference>
<dbReference type="GO" id="GO:0003824">
    <property type="term" value="F:catalytic activity"/>
    <property type="evidence" value="ECO:0007669"/>
    <property type="project" value="UniProtKB-ARBA"/>
</dbReference>
<name>A0A4R7J283_9ACTN</name>
<dbReference type="AlphaFoldDB" id="A0A4R7J283"/>
<reference evidence="2 3" key="1">
    <citation type="submission" date="2019-03" db="EMBL/GenBank/DDBJ databases">
        <title>Genomic Encyclopedia of Archaeal and Bacterial Type Strains, Phase II (KMG-II): from individual species to whole genera.</title>
        <authorList>
            <person name="Goeker M."/>
        </authorList>
    </citation>
    <scope>NUCLEOTIDE SEQUENCE [LARGE SCALE GENOMIC DNA]</scope>
    <source>
        <strain evidence="2 3">DSM 24323</strain>
    </source>
</reference>
<feature type="domain" description="AB hydrolase-1" evidence="1">
    <location>
        <begin position="4"/>
        <end position="200"/>
    </location>
</feature>
<dbReference type="PANTHER" id="PTHR43798">
    <property type="entry name" value="MONOACYLGLYCEROL LIPASE"/>
    <property type="match status" value="1"/>
</dbReference>
<dbReference type="RefSeq" id="WP_133755583.1">
    <property type="nucleotide sequence ID" value="NZ_CP171129.1"/>
</dbReference>
<evidence type="ECO:0000313" key="2">
    <source>
        <dbReference type="EMBL" id="TDT31292.1"/>
    </source>
</evidence>
<dbReference type="InterPro" id="IPR050266">
    <property type="entry name" value="AB_hydrolase_sf"/>
</dbReference>
<evidence type="ECO:0000313" key="3">
    <source>
        <dbReference type="Proteomes" id="UP000295371"/>
    </source>
</evidence>
<dbReference type="Proteomes" id="UP000295371">
    <property type="component" value="Unassembled WGS sequence"/>
</dbReference>
<dbReference type="Pfam" id="PF12697">
    <property type="entry name" value="Abhydrolase_6"/>
    <property type="match status" value="1"/>
</dbReference>
<dbReference type="EMBL" id="SOAW01000002">
    <property type="protein sequence ID" value="TDT31292.1"/>
    <property type="molecule type" value="Genomic_DNA"/>
</dbReference>
<proteinExistence type="predicted"/>
<sequence length="212" mass="22647">MRPVIFLPGLGQTPQSWQDQVVALPSGTPMFAPWLPGVRPGDDQTFELDAATEELRQFIELQGIEKVRIVGHGLGGLVATRLAARYPEVITGVVLSGPQLRPSKMALRMQATMLRLAPLRAFSDSADLKRRAIEAVKALGEVDPAADLAAVDCPTLVIIGDSDKLGKAAAEQIRSMINDAELITVPGGAQPNTEDPAAFNVALVDFLQKTDS</sequence>
<accession>A0A4R7J283</accession>
<dbReference type="InterPro" id="IPR029058">
    <property type="entry name" value="AB_hydrolase_fold"/>
</dbReference>
<organism evidence="2 3">
    <name type="scientific">Naumannella halotolerans</name>
    <dbReference type="NCBI Taxonomy" id="993414"/>
    <lineage>
        <taxon>Bacteria</taxon>
        <taxon>Bacillati</taxon>
        <taxon>Actinomycetota</taxon>
        <taxon>Actinomycetes</taxon>
        <taxon>Propionibacteriales</taxon>
        <taxon>Propionibacteriaceae</taxon>
        <taxon>Naumannella</taxon>
    </lineage>
</organism>
<dbReference type="GO" id="GO:0016020">
    <property type="term" value="C:membrane"/>
    <property type="evidence" value="ECO:0007669"/>
    <property type="project" value="TreeGrafter"/>
</dbReference>
<gene>
    <name evidence="2" type="ORF">CLV29_2707</name>
</gene>
<dbReference type="PANTHER" id="PTHR43798:SF33">
    <property type="entry name" value="HYDROLASE, PUTATIVE (AFU_ORTHOLOGUE AFUA_2G14860)-RELATED"/>
    <property type="match status" value="1"/>
</dbReference>
<comment type="caution">
    <text evidence="2">The sequence shown here is derived from an EMBL/GenBank/DDBJ whole genome shotgun (WGS) entry which is preliminary data.</text>
</comment>
<evidence type="ECO:0000259" key="1">
    <source>
        <dbReference type="Pfam" id="PF12697"/>
    </source>
</evidence>
<keyword evidence="3" id="KW-1185">Reference proteome</keyword>
<dbReference type="OrthoDB" id="7958481at2"/>
<protein>
    <submittedName>
        <fullName evidence="2">Pimeloyl-ACP methyl ester carboxylesterase</fullName>
    </submittedName>
</protein>
<dbReference type="Gene3D" id="3.40.50.1820">
    <property type="entry name" value="alpha/beta hydrolase"/>
    <property type="match status" value="1"/>
</dbReference>